<dbReference type="STRING" id="398512.Bccel_1891"/>
<dbReference type="Gene3D" id="3.30.457.10">
    <property type="entry name" value="Copper amine oxidase-like, N-terminal domain"/>
    <property type="match status" value="1"/>
</dbReference>
<feature type="domain" description="Copper amine oxidase-like N-terminal" evidence="1">
    <location>
        <begin position="54"/>
        <end position="107"/>
    </location>
</feature>
<evidence type="ECO:0000313" key="3">
    <source>
        <dbReference type="Proteomes" id="UP000036923"/>
    </source>
</evidence>
<dbReference type="InterPro" id="IPR036582">
    <property type="entry name" value="Mao_N_sf"/>
</dbReference>
<reference evidence="3" key="1">
    <citation type="submission" date="2015-07" db="EMBL/GenBank/DDBJ databases">
        <title>Near-Complete Genome Sequence of the Cellulolytic Bacterium Bacteroides (Pseudobacteroides) cellulosolvens ATCC 35603.</title>
        <authorList>
            <person name="Dassa B."/>
            <person name="Utturkar S.M."/>
            <person name="Klingeman D.M."/>
            <person name="Hurt R.A."/>
            <person name="Keller M."/>
            <person name="Xu J."/>
            <person name="Reddy Y.H.K."/>
            <person name="Borovok I."/>
            <person name="Grinberg I.R."/>
            <person name="Lamed R."/>
            <person name="Zhivin O."/>
            <person name="Bayer E.A."/>
            <person name="Brown S.D."/>
        </authorList>
    </citation>
    <scope>NUCLEOTIDE SEQUENCE [LARGE SCALE GENOMIC DNA]</scope>
    <source>
        <strain evidence="3">DSM 2933</strain>
    </source>
</reference>
<dbReference type="EMBL" id="LGTC01000001">
    <property type="protein sequence ID" value="KNY26626.1"/>
    <property type="molecule type" value="Genomic_DNA"/>
</dbReference>
<gene>
    <name evidence="2" type="ORF">Bccel_1891</name>
</gene>
<accession>A0A0L6JLC5</accession>
<protein>
    <submittedName>
        <fullName evidence="2">Copper amine oxidase-like domain-containing protein</fullName>
    </submittedName>
</protein>
<organism evidence="2 3">
    <name type="scientific">Pseudobacteroides cellulosolvens ATCC 35603 = DSM 2933</name>
    <dbReference type="NCBI Taxonomy" id="398512"/>
    <lineage>
        <taxon>Bacteria</taxon>
        <taxon>Bacillati</taxon>
        <taxon>Bacillota</taxon>
        <taxon>Clostridia</taxon>
        <taxon>Eubacteriales</taxon>
        <taxon>Oscillospiraceae</taxon>
        <taxon>Pseudobacteroides</taxon>
    </lineage>
</organism>
<comment type="caution">
    <text evidence="2">The sequence shown here is derived from an EMBL/GenBank/DDBJ whole genome shotgun (WGS) entry which is preliminary data.</text>
</comment>
<dbReference type="eggNOG" id="ENOG5030IZR">
    <property type="taxonomic scope" value="Bacteria"/>
</dbReference>
<proteinExistence type="predicted"/>
<name>A0A0L6JLC5_9FIRM</name>
<dbReference type="SUPFAM" id="SSF55383">
    <property type="entry name" value="Copper amine oxidase, domain N"/>
    <property type="match status" value="1"/>
</dbReference>
<dbReference type="InterPro" id="IPR012854">
    <property type="entry name" value="Cu_amine_oxidase-like_N"/>
</dbReference>
<dbReference type="Proteomes" id="UP000036923">
    <property type="component" value="Unassembled WGS sequence"/>
</dbReference>
<keyword evidence="3" id="KW-1185">Reference proteome</keyword>
<evidence type="ECO:0000313" key="2">
    <source>
        <dbReference type="EMBL" id="KNY26626.1"/>
    </source>
</evidence>
<evidence type="ECO:0000259" key="1">
    <source>
        <dbReference type="Pfam" id="PF07833"/>
    </source>
</evidence>
<sequence>MININISKPFNPEGVFFMKRVIPFVVILFLFITVVVSAENLNKYNGYDIVKVNINNKELSLDVPAIIMNGRTLLPLRKVAEAVNGIVTWDGASRTASILKPQVNIIFAETKDGSTVSGELSEIIPFWTANDRYLSHISIGGLPTGKYVLYCGIYKSDKNNNIDLTAPIDTKPEYTINAAGPNTPAWFALAWDKANIKEAGVYSFVVNLKDNEGNFNPIAIYNMELK</sequence>
<dbReference type="Pfam" id="PF07833">
    <property type="entry name" value="Cu_amine_oxidN1"/>
    <property type="match status" value="1"/>
</dbReference>
<dbReference type="AlphaFoldDB" id="A0A0L6JLC5"/>